<feature type="domain" description="HTH tetR-type" evidence="3">
    <location>
        <begin position="10"/>
        <end position="70"/>
    </location>
</feature>
<dbReference type="SUPFAM" id="SSF46689">
    <property type="entry name" value="Homeodomain-like"/>
    <property type="match status" value="1"/>
</dbReference>
<gene>
    <name evidence="4" type="ORF">FHE65_03225</name>
</gene>
<keyword evidence="1 2" id="KW-0238">DNA-binding</keyword>
<evidence type="ECO:0000313" key="4">
    <source>
        <dbReference type="EMBL" id="TNC50652.1"/>
    </source>
</evidence>
<dbReference type="InterPro" id="IPR050109">
    <property type="entry name" value="HTH-type_TetR-like_transc_reg"/>
</dbReference>
<proteinExistence type="predicted"/>
<dbReference type="PANTHER" id="PTHR30055:SF174">
    <property type="entry name" value="TRANSCRIPTIONAL REGULATORY PROTEIN (PROBABLY TETR-FAMILY)-RELATED"/>
    <property type="match status" value="1"/>
</dbReference>
<evidence type="ECO:0000313" key="5">
    <source>
        <dbReference type="Proteomes" id="UP000306740"/>
    </source>
</evidence>
<dbReference type="Proteomes" id="UP000306740">
    <property type="component" value="Unassembled WGS sequence"/>
</dbReference>
<sequence length="206" mass="22600">MAPRTRLSPDQRRAQLLQLGARLFATQPYEDVHIERVAEMASVSRGLLYHYFPTKRAFFAALLSQAADQLAAATTPDPDVDPRQQLLDGIENYLRHCAANRLGVSTIHRGAASGDPEIEAILERSTRLHEERILAVLVPGDEPRPLLALAVRGWLLHLRTVGHEWATTAPDVPVEEVRDMCVGALVGALSALPPDARPPTLDSLTN</sequence>
<organism evidence="4 5">
    <name type="scientific">Mumia zhuanghuii</name>
    <dbReference type="NCBI Taxonomy" id="2585211"/>
    <lineage>
        <taxon>Bacteria</taxon>
        <taxon>Bacillati</taxon>
        <taxon>Actinomycetota</taxon>
        <taxon>Actinomycetes</taxon>
        <taxon>Propionibacteriales</taxon>
        <taxon>Nocardioidaceae</taxon>
        <taxon>Mumia</taxon>
    </lineage>
</organism>
<name>A0A5C4MX16_9ACTN</name>
<dbReference type="PROSITE" id="PS50977">
    <property type="entry name" value="HTH_TETR_2"/>
    <property type="match status" value="1"/>
</dbReference>
<evidence type="ECO:0000259" key="3">
    <source>
        <dbReference type="PROSITE" id="PS50977"/>
    </source>
</evidence>
<dbReference type="GO" id="GO:0003700">
    <property type="term" value="F:DNA-binding transcription factor activity"/>
    <property type="evidence" value="ECO:0007669"/>
    <property type="project" value="TreeGrafter"/>
</dbReference>
<dbReference type="OrthoDB" id="8479950at2"/>
<dbReference type="Pfam" id="PF00440">
    <property type="entry name" value="TetR_N"/>
    <property type="match status" value="1"/>
</dbReference>
<comment type="caution">
    <text evidence="4">The sequence shown here is derived from an EMBL/GenBank/DDBJ whole genome shotgun (WGS) entry which is preliminary data.</text>
</comment>
<dbReference type="EMBL" id="VDFR01000012">
    <property type="protein sequence ID" value="TNC50652.1"/>
    <property type="molecule type" value="Genomic_DNA"/>
</dbReference>
<evidence type="ECO:0000256" key="1">
    <source>
        <dbReference type="ARBA" id="ARBA00023125"/>
    </source>
</evidence>
<dbReference type="GO" id="GO:0000976">
    <property type="term" value="F:transcription cis-regulatory region binding"/>
    <property type="evidence" value="ECO:0007669"/>
    <property type="project" value="TreeGrafter"/>
</dbReference>
<dbReference type="PRINTS" id="PR00455">
    <property type="entry name" value="HTHTETR"/>
</dbReference>
<dbReference type="PANTHER" id="PTHR30055">
    <property type="entry name" value="HTH-TYPE TRANSCRIPTIONAL REGULATOR RUTR"/>
    <property type="match status" value="1"/>
</dbReference>
<evidence type="ECO:0000256" key="2">
    <source>
        <dbReference type="PROSITE-ProRule" id="PRU00335"/>
    </source>
</evidence>
<dbReference type="InterPro" id="IPR009057">
    <property type="entry name" value="Homeodomain-like_sf"/>
</dbReference>
<dbReference type="AlphaFoldDB" id="A0A5C4MX16"/>
<protein>
    <submittedName>
        <fullName evidence="4">TetR/AcrR family transcriptional regulator</fullName>
    </submittedName>
</protein>
<dbReference type="RefSeq" id="WP_139087307.1">
    <property type="nucleotide sequence ID" value="NZ_VDFR01000012.1"/>
</dbReference>
<accession>A0A5C4MX16</accession>
<feature type="DNA-binding region" description="H-T-H motif" evidence="2">
    <location>
        <begin position="33"/>
        <end position="52"/>
    </location>
</feature>
<dbReference type="Gene3D" id="1.10.357.10">
    <property type="entry name" value="Tetracycline Repressor, domain 2"/>
    <property type="match status" value="1"/>
</dbReference>
<dbReference type="InterPro" id="IPR001647">
    <property type="entry name" value="HTH_TetR"/>
</dbReference>
<reference evidence="4 5" key="1">
    <citation type="submission" date="2019-05" db="EMBL/GenBank/DDBJ databases">
        <title>Mumia sp. nov., isolated from the intestinal contents of plateau pika (Ochotona curzoniae) in the Qinghai-Tibet plateau of China.</title>
        <authorList>
            <person name="Tian Z."/>
        </authorList>
    </citation>
    <scope>NUCLEOTIDE SEQUENCE [LARGE SCALE GENOMIC DNA]</scope>
    <source>
        <strain evidence="5">527</strain>
    </source>
</reference>